<organism evidence="1 2">
    <name type="scientific">Pythium insidiosum</name>
    <name type="common">Pythiosis disease agent</name>
    <dbReference type="NCBI Taxonomy" id="114742"/>
    <lineage>
        <taxon>Eukaryota</taxon>
        <taxon>Sar</taxon>
        <taxon>Stramenopiles</taxon>
        <taxon>Oomycota</taxon>
        <taxon>Peronosporomycetes</taxon>
        <taxon>Pythiales</taxon>
        <taxon>Pythiaceae</taxon>
        <taxon>Pythium</taxon>
    </lineage>
</organism>
<reference evidence="1" key="1">
    <citation type="submission" date="2021-12" db="EMBL/GenBank/DDBJ databases">
        <title>Prjna785345.</title>
        <authorList>
            <person name="Rujirawat T."/>
            <person name="Krajaejun T."/>
        </authorList>
    </citation>
    <scope>NUCLEOTIDE SEQUENCE</scope>
    <source>
        <strain evidence="1">Pi057C3</strain>
    </source>
</reference>
<dbReference type="AlphaFoldDB" id="A0AAD5L8X4"/>
<evidence type="ECO:0000313" key="1">
    <source>
        <dbReference type="EMBL" id="KAJ0391076.1"/>
    </source>
</evidence>
<name>A0AAD5L8X4_PYTIN</name>
<protein>
    <submittedName>
        <fullName evidence="1">Uncharacterized protein</fullName>
    </submittedName>
</protein>
<gene>
    <name evidence="1" type="ORF">P43SY_011563</name>
</gene>
<keyword evidence="2" id="KW-1185">Reference proteome</keyword>
<evidence type="ECO:0000313" key="2">
    <source>
        <dbReference type="Proteomes" id="UP001209570"/>
    </source>
</evidence>
<dbReference type="EMBL" id="JAKCXM010001329">
    <property type="protein sequence ID" value="KAJ0391076.1"/>
    <property type="molecule type" value="Genomic_DNA"/>
</dbReference>
<proteinExistence type="predicted"/>
<comment type="caution">
    <text evidence="1">The sequence shown here is derived from an EMBL/GenBank/DDBJ whole genome shotgun (WGS) entry which is preliminary data.</text>
</comment>
<sequence length="175" mass="19208">MALLWAQAERLNRSAYAEWNAEQALPVPHDASIDFAAACREWSAQPERLLALLRALPYPEVAVSLLPVDVVIRLGDELAVLADASDLPDFVVTDDPADTRRLWLKLIVLVVVATDPDVDIANSVQWLLQHPPASLQALHAIRLFDWTIVADLARACASLSHPNRPEAPTTGADRI</sequence>
<accession>A0AAD5L8X4</accession>
<dbReference type="Proteomes" id="UP001209570">
    <property type="component" value="Unassembled WGS sequence"/>
</dbReference>